<dbReference type="AlphaFoldDB" id="A0A6A0B4Y1"/>
<feature type="domain" description="NAD(P)-binding" evidence="1">
    <location>
        <begin position="7"/>
        <end position="193"/>
    </location>
</feature>
<dbReference type="Proteomes" id="UP000475928">
    <property type="component" value="Unassembled WGS sequence"/>
</dbReference>
<evidence type="ECO:0000313" key="3">
    <source>
        <dbReference type="Proteomes" id="UP000475928"/>
    </source>
</evidence>
<dbReference type="EMBL" id="BLLH01000003">
    <property type="protein sequence ID" value="GFH40420.1"/>
    <property type="molecule type" value="Genomic_DNA"/>
</dbReference>
<dbReference type="Pfam" id="PF13460">
    <property type="entry name" value="NAD_binding_10"/>
    <property type="match status" value="1"/>
</dbReference>
<comment type="caution">
    <text evidence="2">The sequence shown here is derived from an EMBL/GenBank/DDBJ whole genome shotgun (WGS) entry which is preliminary data.</text>
</comment>
<dbReference type="PANTHER" id="PTHR43355:SF2">
    <property type="entry name" value="FLAVIN REDUCTASE (NADPH)"/>
    <property type="match status" value="1"/>
</dbReference>
<dbReference type="InterPro" id="IPR036291">
    <property type="entry name" value="NAD(P)-bd_dom_sf"/>
</dbReference>
<evidence type="ECO:0000313" key="2">
    <source>
        <dbReference type="EMBL" id="GFH40420.1"/>
    </source>
</evidence>
<gene>
    <name evidence="2" type="ORF">Hs20B_08180</name>
</gene>
<dbReference type="InterPro" id="IPR051606">
    <property type="entry name" value="Polyketide_Oxido-like"/>
</dbReference>
<accession>A0A6A0B4Y1</accession>
<organism evidence="2 3">
    <name type="scientific">Pseudolactococcus insecticola</name>
    <dbReference type="NCBI Taxonomy" id="2709158"/>
    <lineage>
        <taxon>Bacteria</taxon>
        <taxon>Bacillati</taxon>
        <taxon>Bacillota</taxon>
        <taxon>Bacilli</taxon>
        <taxon>Lactobacillales</taxon>
        <taxon>Streptococcaceae</taxon>
        <taxon>Pseudolactococcus</taxon>
    </lineage>
</organism>
<reference evidence="2 3" key="1">
    <citation type="submission" date="2020-02" db="EMBL/GenBank/DDBJ databases">
        <title>Draft genome sequence of Lactococcus sp. Hs20B0-1.</title>
        <authorList>
            <person name="Noda S."/>
            <person name="Yuki M."/>
            <person name="Ohkuma M."/>
        </authorList>
    </citation>
    <scope>NUCLEOTIDE SEQUENCE [LARGE SCALE GENOMIC DNA]</scope>
    <source>
        <strain evidence="2 3">Hs20B0-1</strain>
    </source>
</reference>
<dbReference type="Gene3D" id="3.40.50.720">
    <property type="entry name" value="NAD(P)-binding Rossmann-like Domain"/>
    <property type="match status" value="1"/>
</dbReference>
<dbReference type="PANTHER" id="PTHR43355">
    <property type="entry name" value="FLAVIN REDUCTASE (NADPH)"/>
    <property type="match status" value="1"/>
</dbReference>
<keyword evidence="3" id="KW-1185">Reference proteome</keyword>
<dbReference type="SUPFAM" id="SSF51735">
    <property type="entry name" value="NAD(P)-binding Rossmann-fold domains"/>
    <property type="match status" value="1"/>
</dbReference>
<name>A0A6A0B4Y1_9LACT</name>
<protein>
    <submittedName>
        <fullName evidence="2">Flavin reductase</fullName>
    </submittedName>
</protein>
<dbReference type="GO" id="GO:0016646">
    <property type="term" value="F:oxidoreductase activity, acting on the CH-NH group of donors, NAD or NADP as acceptor"/>
    <property type="evidence" value="ECO:0007669"/>
    <property type="project" value="TreeGrafter"/>
</dbReference>
<proteinExistence type="predicted"/>
<dbReference type="RefSeq" id="WP_172355944.1">
    <property type="nucleotide sequence ID" value="NZ_BLLH01000003.1"/>
</dbReference>
<sequence>MKIAVIGATGQAGNLITEKLAAAGADVTALVRNASRLKQDVPAIEKDIFDLTSADLAPFDVVIEAFRAPDGQEEGHLKAMRHLIDLLEGTQTRLVAVGGTSSLYTDASRTKRYIDLVDPTAPFYPVAKYMSDAASLLKDSQVNFTYFSPASFFDPSGAETGDYSLAGDIFKTNEKGDSYISMRDYAAAMRDVVLNSSHEREHISIYQN</sequence>
<evidence type="ECO:0000259" key="1">
    <source>
        <dbReference type="Pfam" id="PF13460"/>
    </source>
</evidence>
<dbReference type="InterPro" id="IPR016040">
    <property type="entry name" value="NAD(P)-bd_dom"/>
</dbReference>